<evidence type="ECO:0000313" key="12">
    <source>
        <dbReference type="EMBL" id="TLS50265.1"/>
    </source>
</evidence>
<keyword evidence="2 7" id="KW-0479">Metal-binding</keyword>
<feature type="transmembrane region" description="Helical" evidence="9">
    <location>
        <begin position="197"/>
        <end position="215"/>
    </location>
</feature>
<dbReference type="OrthoDB" id="9781930at2"/>
<evidence type="ECO:0000256" key="4">
    <source>
        <dbReference type="ARBA" id="ARBA00022833"/>
    </source>
</evidence>
<keyword evidence="1" id="KW-0645">Protease</keyword>
<accession>A0A5R9GFR5</accession>
<evidence type="ECO:0000256" key="1">
    <source>
        <dbReference type="ARBA" id="ARBA00022670"/>
    </source>
</evidence>
<name>A0A5R9GFR5_9BACL</name>
<feature type="transmembrane region" description="Helical" evidence="9">
    <location>
        <begin position="86"/>
        <end position="108"/>
    </location>
</feature>
<feature type="region of interest" description="Disordered" evidence="8">
    <location>
        <begin position="1"/>
        <end position="22"/>
    </location>
</feature>
<feature type="transmembrane region" description="Helical" evidence="9">
    <location>
        <begin position="128"/>
        <end position="150"/>
    </location>
</feature>
<keyword evidence="13" id="KW-1185">Reference proteome</keyword>
<feature type="transmembrane region" description="Helical" evidence="9">
    <location>
        <begin position="348"/>
        <end position="366"/>
    </location>
</feature>
<organism evidence="12 13">
    <name type="scientific">Paenibacillus antri</name>
    <dbReference type="NCBI Taxonomy" id="2582848"/>
    <lineage>
        <taxon>Bacteria</taxon>
        <taxon>Bacillati</taxon>
        <taxon>Bacillota</taxon>
        <taxon>Bacilli</taxon>
        <taxon>Bacillales</taxon>
        <taxon>Paenibacillaceae</taxon>
        <taxon>Paenibacillus</taxon>
    </lineage>
</organism>
<keyword evidence="4 7" id="KW-0862">Zinc</keyword>
<feature type="transmembrane region" description="Helical" evidence="9">
    <location>
        <begin position="31"/>
        <end position="50"/>
    </location>
</feature>
<gene>
    <name evidence="12" type="ORF">FE782_21610</name>
</gene>
<comment type="cofactor">
    <cofactor evidence="7">
        <name>Zn(2+)</name>
        <dbReference type="ChEBI" id="CHEBI:29105"/>
    </cofactor>
    <text evidence="7">Binds 1 zinc ion per subunit.</text>
</comment>
<feature type="binding site" evidence="7">
    <location>
        <position position="303"/>
    </location>
    <ligand>
        <name>Zn(2+)</name>
        <dbReference type="ChEBI" id="CHEBI:29105"/>
        <note>catalytic</note>
    </ligand>
</feature>
<sequence length="442" mass="49894">MNRSSHRTPNRQPSRPPNRPTQRGVRAFRKYMLFFLLATGTIGAYLWIAYRTPLAEALANTAADPRTFLSEADVARAASYSMLRDLLFFVGYFWEWGMLLWLMTSGYARTLSQGLKGLIGSVWLRFPAYIAGIAAALFALGLPLRLLSYSISRNYDVSTLSFGGWWRDQWVQLAVDYALMLAVGAVVFALARKGGTWWFRLWLLSIPFLVFLMFIRPVAIDPLFTKYERLSDPALEHAVLEMTAKAGVPAERVFEANYSKKTNAINAYVDGIGPSLRIVIWDTALHKLTAEEIVVLTAHEVGHYVKKHLQWSAAGGVASMFFLLWIGNKAYRFALKRWRSFLFIRHPADWPGLPLMLLVVSVLTFVTTPLTSAVSRNAELEADRYAYALTGDADAAVTMYQKLAASSRGTLYPPALTYWFRYTHPSLGDRITEALDYDRTLP</sequence>
<evidence type="ECO:0000256" key="2">
    <source>
        <dbReference type="ARBA" id="ARBA00022723"/>
    </source>
</evidence>
<dbReference type="GO" id="GO:0071586">
    <property type="term" value="P:CAAX-box protein processing"/>
    <property type="evidence" value="ECO:0007669"/>
    <property type="project" value="InterPro"/>
</dbReference>
<keyword evidence="9" id="KW-0472">Membrane</keyword>
<evidence type="ECO:0000256" key="3">
    <source>
        <dbReference type="ARBA" id="ARBA00022801"/>
    </source>
</evidence>
<keyword evidence="5" id="KW-0482">Metalloprotease</keyword>
<feature type="domain" description="Peptidase M48" evidence="10">
    <location>
        <begin position="232"/>
        <end position="434"/>
    </location>
</feature>
<dbReference type="Proteomes" id="UP000309676">
    <property type="component" value="Unassembled WGS sequence"/>
</dbReference>
<keyword evidence="9" id="KW-1133">Transmembrane helix</keyword>
<feature type="binding site" evidence="7">
    <location>
        <position position="379"/>
    </location>
    <ligand>
        <name>Zn(2+)</name>
        <dbReference type="ChEBI" id="CHEBI:29105"/>
        <note>catalytic</note>
    </ligand>
</feature>
<dbReference type="GO" id="GO:0046872">
    <property type="term" value="F:metal ion binding"/>
    <property type="evidence" value="ECO:0007669"/>
    <property type="project" value="UniProtKB-KW"/>
</dbReference>
<dbReference type="RefSeq" id="WP_138196419.1">
    <property type="nucleotide sequence ID" value="NZ_VCIW01000016.1"/>
</dbReference>
<dbReference type="Pfam" id="PF16491">
    <property type="entry name" value="Peptidase_M48_N"/>
    <property type="match status" value="1"/>
</dbReference>
<dbReference type="GO" id="GO:0004222">
    <property type="term" value="F:metalloendopeptidase activity"/>
    <property type="evidence" value="ECO:0007669"/>
    <property type="project" value="InterPro"/>
</dbReference>
<evidence type="ECO:0000313" key="13">
    <source>
        <dbReference type="Proteomes" id="UP000309676"/>
    </source>
</evidence>
<feature type="active site" description="Proton donor" evidence="6">
    <location>
        <position position="383"/>
    </location>
</feature>
<dbReference type="InterPro" id="IPR032456">
    <property type="entry name" value="Peptidase_M48_N"/>
</dbReference>
<dbReference type="Gene3D" id="3.30.2010.10">
    <property type="entry name" value="Metalloproteases ('zincins'), catalytic domain"/>
    <property type="match status" value="1"/>
</dbReference>
<dbReference type="CDD" id="cd07343">
    <property type="entry name" value="M48A_Zmpste24p_like"/>
    <property type="match status" value="1"/>
</dbReference>
<evidence type="ECO:0000256" key="8">
    <source>
        <dbReference type="SAM" id="MobiDB-lite"/>
    </source>
</evidence>
<keyword evidence="9" id="KW-0812">Transmembrane</keyword>
<keyword evidence="3" id="KW-0378">Hydrolase</keyword>
<evidence type="ECO:0000256" key="9">
    <source>
        <dbReference type="SAM" id="Phobius"/>
    </source>
</evidence>
<dbReference type="PANTHER" id="PTHR10120">
    <property type="entry name" value="CAAX PRENYL PROTEASE 1"/>
    <property type="match status" value="1"/>
</dbReference>
<feature type="active site" evidence="6">
    <location>
        <position position="300"/>
    </location>
</feature>
<evidence type="ECO:0000256" key="5">
    <source>
        <dbReference type="ARBA" id="ARBA00023049"/>
    </source>
</evidence>
<evidence type="ECO:0000259" key="11">
    <source>
        <dbReference type="Pfam" id="PF16491"/>
    </source>
</evidence>
<dbReference type="InterPro" id="IPR027057">
    <property type="entry name" value="CAXX_Prtase_1"/>
</dbReference>
<feature type="binding site" evidence="7">
    <location>
        <position position="299"/>
    </location>
    <ligand>
        <name>Zn(2+)</name>
        <dbReference type="ChEBI" id="CHEBI:29105"/>
        <note>catalytic</note>
    </ligand>
</feature>
<dbReference type="InterPro" id="IPR001915">
    <property type="entry name" value="Peptidase_M48"/>
</dbReference>
<evidence type="ECO:0000256" key="7">
    <source>
        <dbReference type="PIRSR" id="PIRSR627057-2"/>
    </source>
</evidence>
<dbReference type="Pfam" id="PF01435">
    <property type="entry name" value="Peptidase_M48"/>
    <property type="match status" value="1"/>
</dbReference>
<feature type="transmembrane region" description="Helical" evidence="9">
    <location>
        <begin position="170"/>
        <end position="190"/>
    </location>
</feature>
<evidence type="ECO:0000259" key="10">
    <source>
        <dbReference type="Pfam" id="PF01435"/>
    </source>
</evidence>
<evidence type="ECO:0000256" key="6">
    <source>
        <dbReference type="PIRSR" id="PIRSR627057-1"/>
    </source>
</evidence>
<dbReference type="AlphaFoldDB" id="A0A5R9GFR5"/>
<dbReference type="EMBL" id="VCIW01000016">
    <property type="protein sequence ID" value="TLS50265.1"/>
    <property type="molecule type" value="Genomic_DNA"/>
</dbReference>
<feature type="domain" description="CAAX prenyl protease 1 N-terminal" evidence="11">
    <location>
        <begin position="67"/>
        <end position="226"/>
    </location>
</feature>
<feature type="transmembrane region" description="Helical" evidence="9">
    <location>
        <begin position="309"/>
        <end position="327"/>
    </location>
</feature>
<comment type="caution">
    <text evidence="12">The sequence shown here is derived from an EMBL/GenBank/DDBJ whole genome shotgun (WGS) entry which is preliminary data.</text>
</comment>
<proteinExistence type="predicted"/>
<protein>
    <submittedName>
        <fullName evidence="12">M48 family metallopeptidase</fullName>
    </submittedName>
</protein>
<reference evidence="12 13" key="1">
    <citation type="submission" date="2019-05" db="EMBL/GenBank/DDBJ databases">
        <authorList>
            <person name="Narsing Rao M.P."/>
            <person name="Li W.J."/>
        </authorList>
    </citation>
    <scope>NUCLEOTIDE SEQUENCE [LARGE SCALE GENOMIC DNA]</scope>
    <source>
        <strain evidence="12 13">SYSU_K30003</strain>
    </source>
</reference>